<organism evidence="2 3">
    <name type="scientific">Pantoea osteomyelitidis</name>
    <dbReference type="NCBI Taxonomy" id="3230026"/>
    <lineage>
        <taxon>Bacteria</taxon>
        <taxon>Pseudomonadati</taxon>
        <taxon>Pseudomonadota</taxon>
        <taxon>Gammaproteobacteria</taxon>
        <taxon>Enterobacterales</taxon>
        <taxon>Erwiniaceae</taxon>
        <taxon>Pantoea</taxon>
    </lineage>
</organism>
<dbReference type="Proteomes" id="UP001611251">
    <property type="component" value="Unassembled WGS sequence"/>
</dbReference>
<protein>
    <submittedName>
        <fullName evidence="2">Autotransporter domain-containing protein</fullName>
    </submittedName>
</protein>
<keyword evidence="3" id="KW-1185">Reference proteome</keyword>
<reference evidence="2 3" key="1">
    <citation type="submission" date="2024-08" db="EMBL/GenBank/DDBJ databases">
        <title>Pantoea ronii - a newly identified human opportunistic pathogen.</title>
        <authorList>
            <person name="Keidar-Friedman D."/>
            <person name="Sorek N."/>
            <person name="Leshin-Carmel D."/>
            <person name="Tsur A."/>
            <person name="Amsalem M."/>
            <person name="Tolkach D."/>
            <person name="Brosh-Nissimov T."/>
        </authorList>
    </citation>
    <scope>NUCLEOTIDE SEQUENCE [LARGE SCALE GENOMIC DNA]</scope>
    <source>
        <strain evidence="2 3">AA23256</strain>
    </source>
</reference>
<dbReference type="InterPro" id="IPR036709">
    <property type="entry name" value="Autotransporte_beta_dom_sf"/>
</dbReference>
<accession>A0ABW7Q103</accession>
<dbReference type="Gene3D" id="2.40.128.130">
    <property type="entry name" value="Autotransporter beta-domain"/>
    <property type="match status" value="1"/>
</dbReference>
<dbReference type="EMBL" id="JBGFSN010000011">
    <property type="protein sequence ID" value="MFH8136162.1"/>
    <property type="molecule type" value="Genomic_DNA"/>
</dbReference>
<gene>
    <name evidence="2" type="ORF">ABU178_18595</name>
</gene>
<sequence>MLQKSECAGQQYLAGALISVFLFCLCATRPAYGWDNADRLPDNSGQVAHPRYNDILAGKIARDRLVFEDKESSLMAAALSSRQESALSLRTEPGSVGSQPLGTRFSAGWDMPLSGSFSTGPVAQYAVNQDALNCQQCDFSDRLSHDHIASLGWRIDSRLGWVRPWAQLSYSHQLGDNSSATEQSTRFAEPGAQREDNWLDVSVGAHMPINDNMAAFATFSQTGALSTGEQFIYSLGVSASF</sequence>
<evidence type="ECO:0000259" key="1">
    <source>
        <dbReference type="Pfam" id="PF03797"/>
    </source>
</evidence>
<feature type="domain" description="Autotransporter" evidence="1">
    <location>
        <begin position="90"/>
        <end position="219"/>
    </location>
</feature>
<dbReference type="Pfam" id="PF03797">
    <property type="entry name" value="Autotransporter"/>
    <property type="match status" value="1"/>
</dbReference>
<comment type="caution">
    <text evidence="2">The sequence shown here is derived from an EMBL/GenBank/DDBJ whole genome shotgun (WGS) entry which is preliminary data.</text>
</comment>
<dbReference type="InterPro" id="IPR005546">
    <property type="entry name" value="Autotransporte_beta"/>
</dbReference>
<name>A0ABW7Q103_9GAMM</name>
<proteinExistence type="predicted"/>
<dbReference type="SUPFAM" id="SSF103515">
    <property type="entry name" value="Autotransporter"/>
    <property type="match status" value="1"/>
</dbReference>
<evidence type="ECO:0000313" key="3">
    <source>
        <dbReference type="Proteomes" id="UP001611251"/>
    </source>
</evidence>
<evidence type="ECO:0000313" key="2">
    <source>
        <dbReference type="EMBL" id="MFH8136162.1"/>
    </source>
</evidence>
<dbReference type="RefSeq" id="WP_397217677.1">
    <property type="nucleotide sequence ID" value="NZ_JBGFSN010000011.1"/>
</dbReference>